<feature type="region of interest" description="Disordered" evidence="1">
    <location>
        <begin position="75"/>
        <end position="102"/>
    </location>
</feature>
<evidence type="ECO:0000256" key="1">
    <source>
        <dbReference type="SAM" id="MobiDB-lite"/>
    </source>
</evidence>
<name>A0A2M7UUK9_9BACT</name>
<dbReference type="EMBL" id="PFOZ01000019">
    <property type="protein sequence ID" value="PIZ87567.1"/>
    <property type="molecule type" value="Genomic_DNA"/>
</dbReference>
<accession>A0A2M7UUK9</accession>
<organism evidence="2 3">
    <name type="scientific">Candidatus Nealsonbacteria bacterium CG_4_10_14_0_2_um_filter_40_15</name>
    <dbReference type="NCBI Taxonomy" id="1974682"/>
    <lineage>
        <taxon>Bacteria</taxon>
        <taxon>Candidatus Nealsoniibacteriota</taxon>
    </lineage>
</organism>
<dbReference type="AlphaFoldDB" id="A0A2M7UUK9"/>
<dbReference type="Proteomes" id="UP000229166">
    <property type="component" value="Unassembled WGS sequence"/>
</dbReference>
<evidence type="ECO:0000313" key="2">
    <source>
        <dbReference type="EMBL" id="PIZ87567.1"/>
    </source>
</evidence>
<protein>
    <submittedName>
        <fullName evidence="2">Uncharacterized protein</fullName>
    </submittedName>
</protein>
<evidence type="ECO:0000313" key="3">
    <source>
        <dbReference type="Proteomes" id="UP000229166"/>
    </source>
</evidence>
<gene>
    <name evidence="2" type="ORF">COX92_00945</name>
</gene>
<feature type="compositionally biased region" description="Low complexity" evidence="1">
    <location>
        <begin position="82"/>
        <end position="102"/>
    </location>
</feature>
<comment type="caution">
    <text evidence="2">The sequence shown here is derived from an EMBL/GenBank/DDBJ whole genome shotgun (WGS) entry which is preliminary data.</text>
</comment>
<reference evidence="3" key="1">
    <citation type="submission" date="2017-09" db="EMBL/GenBank/DDBJ databases">
        <title>Depth-based differentiation of microbial function through sediment-hosted aquifers and enrichment of novel symbionts in the deep terrestrial subsurface.</title>
        <authorList>
            <person name="Probst A.J."/>
            <person name="Ladd B."/>
            <person name="Jarett J.K."/>
            <person name="Geller-Mcgrath D.E."/>
            <person name="Sieber C.M.K."/>
            <person name="Emerson J.B."/>
            <person name="Anantharaman K."/>
            <person name="Thomas B.C."/>
            <person name="Malmstrom R."/>
            <person name="Stieglmeier M."/>
            <person name="Klingl A."/>
            <person name="Woyke T."/>
            <person name="Ryan C.M."/>
            <person name="Banfield J.F."/>
        </authorList>
    </citation>
    <scope>NUCLEOTIDE SEQUENCE [LARGE SCALE GENOMIC DNA]</scope>
</reference>
<proteinExistence type="predicted"/>
<sequence>MEVKNGLGKSNNVIYIFFVRRAKNVSEICPISAPSREAARRKTERKNENIVACCLSWTKSELFSGKIPTPTFRKNYARARRNSSPSPLSSAAPSLPRRANFL</sequence>